<gene>
    <name evidence="4" type="ORF">SAMN05421789_10854</name>
</gene>
<feature type="signal peptide" evidence="2">
    <location>
        <begin position="1"/>
        <end position="20"/>
    </location>
</feature>
<dbReference type="InterPro" id="IPR026444">
    <property type="entry name" value="Secre_tail"/>
</dbReference>
<accession>A0A1N7MBS9</accession>
<sequence length="289" mass="30845">MMKTKLLSLFALCTLTFAQAQTNLLIEGFDAITLPGWTLTNQSVPIGSTSWFQGNTAVFNSQSGATNSYIGANFNNTTGANTISNWLITPQVLVQDGDVLKFWTRTATGATFADRLEIRSSLGATPTIPSGATNVGSFTTVHLTINPTLLAGAGSYPDVWTEFTITVAGVSATPVAMNFAFRYFVTSGGPSGANSNYIGIDTFSLVRPALAVSNVNKAAISIYPNPTRDYLNVSASSKVNKIEVYDISGKKVNADFVDNKVDVQNLAKGSYLIKITDAFGTTTQKFIKK</sequence>
<protein>
    <submittedName>
        <fullName evidence="4">Por secretion system C-terminal sorting domain-containing protein</fullName>
    </submittedName>
</protein>
<organism evidence="4 5">
    <name type="scientific">Kaistella chaponensis</name>
    <dbReference type="NCBI Taxonomy" id="713588"/>
    <lineage>
        <taxon>Bacteria</taxon>
        <taxon>Pseudomonadati</taxon>
        <taxon>Bacteroidota</taxon>
        <taxon>Flavobacteriia</taxon>
        <taxon>Flavobacteriales</taxon>
        <taxon>Weeksellaceae</taxon>
        <taxon>Chryseobacterium group</taxon>
        <taxon>Kaistella</taxon>
    </lineage>
</organism>
<reference evidence="5" key="1">
    <citation type="submission" date="2017-01" db="EMBL/GenBank/DDBJ databases">
        <authorList>
            <person name="Varghese N."/>
            <person name="Submissions S."/>
        </authorList>
    </citation>
    <scope>NUCLEOTIDE SEQUENCE [LARGE SCALE GENOMIC DNA]</scope>
    <source>
        <strain evidence="5">DSM 23145</strain>
    </source>
</reference>
<evidence type="ECO:0000256" key="2">
    <source>
        <dbReference type="SAM" id="SignalP"/>
    </source>
</evidence>
<feature type="chain" id="PRO_5012862597" evidence="2">
    <location>
        <begin position="21"/>
        <end position="289"/>
    </location>
</feature>
<keyword evidence="5" id="KW-1185">Reference proteome</keyword>
<dbReference type="Proteomes" id="UP000185839">
    <property type="component" value="Unassembled WGS sequence"/>
</dbReference>
<feature type="domain" description="Secretion system C-terminal sorting" evidence="3">
    <location>
        <begin position="222"/>
        <end position="287"/>
    </location>
</feature>
<dbReference type="Pfam" id="PF18962">
    <property type="entry name" value="Por_Secre_tail"/>
    <property type="match status" value="1"/>
</dbReference>
<evidence type="ECO:0000313" key="4">
    <source>
        <dbReference type="EMBL" id="SIS83595.1"/>
    </source>
</evidence>
<keyword evidence="1 2" id="KW-0732">Signal</keyword>
<dbReference type="AlphaFoldDB" id="A0A1N7MBS9"/>
<dbReference type="STRING" id="713588.SAMN05421789_10854"/>
<name>A0A1N7MBS9_9FLAO</name>
<proteinExistence type="predicted"/>
<dbReference type="EMBL" id="FTOI01000008">
    <property type="protein sequence ID" value="SIS83595.1"/>
    <property type="molecule type" value="Genomic_DNA"/>
</dbReference>
<dbReference type="NCBIfam" id="TIGR04183">
    <property type="entry name" value="Por_Secre_tail"/>
    <property type="match status" value="1"/>
</dbReference>
<dbReference type="NCBIfam" id="NF038128">
    <property type="entry name" value="choice_anch_J"/>
    <property type="match status" value="1"/>
</dbReference>
<evidence type="ECO:0000256" key="1">
    <source>
        <dbReference type="ARBA" id="ARBA00022729"/>
    </source>
</evidence>
<dbReference type="Gene3D" id="2.60.120.200">
    <property type="match status" value="1"/>
</dbReference>
<evidence type="ECO:0000313" key="5">
    <source>
        <dbReference type="Proteomes" id="UP000185839"/>
    </source>
</evidence>
<evidence type="ECO:0000259" key="3">
    <source>
        <dbReference type="Pfam" id="PF18962"/>
    </source>
</evidence>